<dbReference type="Pfam" id="PF20169">
    <property type="entry name" value="DUF6537"/>
    <property type="match status" value="1"/>
</dbReference>
<dbReference type="AlphaFoldDB" id="A0A1U9K118"/>
<evidence type="ECO:0000259" key="2">
    <source>
        <dbReference type="Pfam" id="PF01558"/>
    </source>
</evidence>
<keyword evidence="1" id="KW-0560">Oxidoreductase</keyword>
<accession>A0A1U9K118</accession>
<dbReference type="Pfam" id="PF01558">
    <property type="entry name" value="POR"/>
    <property type="match status" value="1"/>
</dbReference>
<dbReference type="KEGG" id="phn:PAEH1_09420"/>
<dbReference type="InterPro" id="IPR019752">
    <property type="entry name" value="Pyrv/ketoisovalerate_OxRed_cat"/>
</dbReference>
<dbReference type="STRING" id="643674.PAEH1_09420"/>
<dbReference type="GO" id="GO:0016903">
    <property type="term" value="F:oxidoreductase activity, acting on the aldehyde or oxo group of donors"/>
    <property type="evidence" value="ECO:0007669"/>
    <property type="project" value="InterPro"/>
</dbReference>
<dbReference type="InterPro" id="IPR046667">
    <property type="entry name" value="DUF6537"/>
</dbReference>
<evidence type="ECO:0000256" key="1">
    <source>
        <dbReference type="ARBA" id="ARBA00023002"/>
    </source>
</evidence>
<dbReference type="PANTHER" id="PTHR43854">
    <property type="entry name" value="INDOLEPYRUVATE OXIDOREDUCTASE SUBUNIT IORB"/>
    <property type="match status" value="1"/>
</dbReference>
<dbReference type="InterPro" id="IPR052198">
    <property type="entry name" value="IorB_Oxidoreductase"/>
</dbReference>
<protein>
    <submittedName>
        <fullName evidence="4">Indolepyruvate oxidoreductase subunit B</fullName>
    </submittedName>
</protein>
<gene>
    <name evidence="4" type="ORF">PAEH1_09420</name>
</gene>
<name>A0A1U9K118_9BURK</name>
<dbReference type="OrthoDB" id="6135558at2"/>
<dbReference type="PANTHER" id="PTHR43854:SF1">
    <property type="entry name" value="INDOLEPYRUVATE OXIDOREDUCTASE SUBUNIT IORB"/>
    <property type="match status" value="1"/>
</dbReference>
<organism evidence="4 5">
    <name type="scientific">Paenalcaligenes hominis</name>
    <dbReference type="NCBI Taxonomy" id="643674"/>
    <lineage>
        <taxon>Bacteria</taxon>
        <taxon>Pseudomonadati</taxon>
        <taxon>Pseudomonadota</taxon>
        <taxon>Betaproteobacteria</taxon>
        <taxon>Burkholderiales</taxon>
        <taxon>Alcaligenaceae</taxon>
        <taxon>Paenalcaligenes</taxon>
    </lineage>
</organism>
<sequence>MQVKPIKIAILAMGGEGGGVLANWIVSLGENNGYIAQTTSVPGVAQRTGATIYYVELFPKSLANTQKAPVLALMPMPGDVDVVLASELMEAGRAVQRGLVTPDRTTLITSTHRVYSIAEKMAMGDGRVDSDSLIHHTRAAAKQFIHFDMAQVAEDSGSVISAVLFGSLSASGVLPFSREQFEQTIERGGVGVKPSLRAFGNAYAHVGNRDQADSVEDNALPNMATIQPKHPQVAALIDQVRQHFAPTVQPFVAEGVRRLIDFQDIAYAELYVERLLSVQQKAHADDHKLMQETARYLALWMSFEDAVRVAELKTRASRFERVQKEVRLNEGQILTINEYMHPRVEEISEIIPNVRLGRWLLNSKSWGHKLLRKFTQEGRVIQTSSLRGFLLLNTLGGLRRWRRKSLRYQVEQERISQWLQRIEQHATAHPALALEIARTQRLVKGYGDTHLRGLKNFHTVMTALDQHQSRVSPQILETLRDAALADEHGKALEKQLNAYALI</sequence>
<feature type="domain" description="Pyruvate/ketoisovalerate oxidoreductase catalytic" evidence="2">
    <location>
        <begin position="14"/>
        <end position="203"/>
    </location>
</feature>
<dbReference type="Proteomes" id="UP000189369">
    <property type="component" value="Chromosome"/>
</dbReference>
<keyword evidence="4" id="KW-0670">Pyruvate</keyword>
<dbReference type="EMBL" id="CP019697">
    <property type="protein sequence ID" value="AQS51726.1"/>
    <property type="molecule type" value="Genomic_DNA"/>
</dbReference>
<reference evidence="4 5" key="1">
    <citation type="submission" date="2017-01" db="EMBL/GenBank/DDBJ databases">
        <title>Complete Genome Sequence of Paenalcaligenes hominis, Isolated from a paraplegic Patient with neurogenic bladder.</title>
        <authorList>
            <person name="Mukhopadhyay R."/>
            <person name="Joaquin J."/>
            <person name="Hogue R."/>
            <person name="Kilaru A."/>
            <person name="Jospin G."/>
            <person name="Mars K."/>
            <person name="Eisen J.A."/>
            <person name="Chaturvedi V."/>
        </authorList>
    </citation>
    <scope>NUCLEOTIDE SEQUENCE [LARGE SCALE GENOMIC DNA]</scope>
    <source>
        <strain evidence="4 5">15S00501</strain>
    </source>
</reference>
<dbReference type="NCBIfam" id="NF006179">
    <property type="entry name" value="PRK08312.1"/>
    <property type="match status" value="1"/>
</dbReference>
<proteinExistence type="predicted"/>
<feature type="domain" description="DUF6537" evidence="3">
    <location>
        <begin position="249"/>
        <end position="462"/>
    </location>
</feature>
<evidence type="ECO:0000313" key="5">
    <source>
        <dbReference type="Proteomes" id="UP000189369"/>
    </source>
</evidence>
<evidence type="ECO:0000259" key="3">
    <source>
        <dbReference type="Pfam" id="PF20169"/>
    </source>
</evidence>
<evidence type="ECO:0000313" key="4">
    <source>
        <dbReference type="EMBL" id="AQS51726.1"/>
    </source>
</evidence>
<dbReference type="InterPro" id="IPR002869">
    <property type="entry name" value="Pyrv_flavodox_OxRed_cen"/>
</dbReference>
<dbReference type="Gene3D" id="3.40.920.10">
    <property type="entry name" value="Pyruvate-ferredoxin oxidoreductase, PFOR, domain III"/>
    <property type="match status" value="1"/>
</dbReference>